<organism evidence="2 3">
    <name type="scientific">Trifolium medium</name>
    <dbReference type="NCBI Taxonomy" id="97028"/>
    <lineage>
        <taxon>Eukaryota</taxon>
        <taxon>Viridiplantae</taxon>
        <taxon>Streptophyta</taxon>
        <taxon>Embryophyta</taxon>
        <taxon>Tracheophyta</taxon>
        <taxon>Spermatophyta</taxon>
        <taxon>Magnoliopsida</taxon>
        <taxon>eudicotyledons</taxon>
        <taxon>Gunneridae</taxon>
        <taxon>Pentapetalae</taxon>
        <taxon>rosids</taxon>
        <taxon>fabids</taxon>
        <taxon>Fabales</taxon>
        <taxon>Fabaceae</taxon>
        <taxon>Papilionoideae</taxon>
        <taxon>50 kb inversion clade</taxon>
        <taxon>NPAAA clade</taxon>
        <taxon>Hologalegina</taxon>
        <taxon>IRL clade</taxon>
        <taxon>Trifolieae</taxon>
        <taxon>Trifolium</taxon>
    </lineage>
</organism>
<keyword evidence="3" id="KW-1185">Reference proteome</keyword>
<dbReference type="Proteomes" id="UP000265520">
    <property type="component" value="Unassembled WGS sequence"/>
</dbReference>
<feature type="compositionally biased region" description="Polar residues" evidence="1">
    <location>
        <begin position="27"/>
        <end position="38"/>
    </location>
</feature>
<evidence type="ECO:0000313" key="2">
    <source>
        <dbReference type="EMBL" id="MCI39499.1"/>
    </source>
</evidence>
<feature type="region of interest" description="Disordered" evidence="1">
    <location>
        <begin position="1"/>
        <end position="46"/>
    </location>
</feature>
<reference evidence="2 3" key="1">
    <citation type="journal article" date="2018" name="Front. Plant Sci.">
        <title>Red Clover (Trifolium pratense) and Zigzag Clover (T. medium) - A Picture of Genomic Similarities and Differences.</title>
        <authorList>
            <person name="Dluhosova J."/>
            <person name="Istvanek J."/>
            <person name="Nedelnik J."/>
            <person name="Repkova J."/>
        </authorList>
    </citation>
    <scope>NUCLEOTIDE SEQUENCE [LARGE SCALE GENOMIC DNA]</scope>
    <source>
        <strain evidence="3">cv. 10/8</strain>
        <tissue evidence="2">Leaf</tissue>
    </source>
</reference>
<feature type="non-terminal residue" evidence="2">
    <location>
        <position position="1"/>
    </location>
</feature>
<accession>A0A392RT12</accession>
<name>A0A392RT12_9FABA</name>
<feature type="compositionally biased region" description="Polar residues" evidence="1">
    <location>
        <begin position="1"/>
        <end position="19"/>
    </location>
</feature>
<protein>
    <submittedName>
        <fullName evidence="2">Uncharacterized protein</fullName>
    </submittedName>
</protein>
<evidence type="ECO:0000256" key="1">
    <source>
        <dbReference type="SAM" id="MobiDB-lite"/>
    </source>
</evidence>
<sequence>ISTTAKTLLSSQRDTSSPPKSHRKRNQSLNSGARNSTGVERYASVK</sequence>
<evidence type="ECO:0000313" key="3">
    <source>
        <dbReference type="Proteomes" id="UP000265520"/>
    </source>
</evidence>
<proteinExistence type="predicted"/>
<dbReference type="EMBL" id="LXQA010268054">
    <property type="protein sequence ID" value="MCI39499.1"/>
    <property type="molecule type" value="Genomic_DNA"/>
</dbReference>
<dbReference type="AlphaFoldDB" id="A0A392RT12"/>
<comment type="caution">
    <text evidence="2">The sequence shown here is derived from an EMBL/GenBank/DDBJ whole genome shotgun (WGS) entry which is preliminary data.</text>
</comment>